<feature type="compositionally biased region" description="Polar residues" evidence="2">
    <location>
        <begin position="208"/>
        <end position="225"/>
    </location>
</feature>
<dbReference type="InterPro" id="IPR039874">
    <property type="entry name" value="WAPL"/>
</dbReference>
<feature type="domain" description="WAPL" evidence="3">
    <location>
        <begin position="304"/>
        <end position="817"/>
    </location>
</feature>
<evidence type="ECO:0000313" key="4">
    <source>
        <dbReference type="EMBL" id="KAK6752082.1"/>
    </source>
</evidence>
<sequence>MTPPRPLGAVPVPFKHACGSCHVGTVAGEIGTDPVDRLQARECCDEDAVRLQNSFSFVQIFSGSRSQIGNILLGTMSYSKSINSSHRAYGSFGPNSKAAALFDAAFSKPLPKKRQSQKSSGSTNDSPVVDSLPSVSEGEAVHGSPKQVFSPPISLPESTSTDGTTENDHGLSSNSSSDEDSQPVPNVDRASNSSSTTSLDSALRATAIRSSKSPQMGTVRTSSTAFDFEDKEDTPPPSVKRSKMSPPSSSSSKFVPPKERRPVYQHKWTENDDEENESGNEELGDGRPLPGSAAAASSTQQRRPIYRSNEGARIHRVKEAHQCLESGEHDDFKQDIEYILSTMKGNASTNMKCLSALSLARKCVSPEFRQFVRSEGVVSNVFKGLAEAANDQNLAICVATVVYLMSRDFLSLPVDPHSLKLLSQLLRIEKLEQNEEQKKYASLVWEVFTSYVERMESVGKKIVFELTKEQLTPSALILESLVFILARSTDENVKTELLNLGILQYIVGKVEKIVLRLIHDKLTESEIIKQLVILERCFRILESCTLFHKKNQAFLISHRGSLLIQMCGKLMAVIHDTISNCAVGSELARSHIACLSLMARVLMNLSHENELCCTKLGQVPGFLPLCLSSYTFLAPKFAPEDKKFDLYVMMTSLCVNLVERCNSNRRKLIDTSVKVYSETGESTEHKALDALAILFTIHEAKARNIDEDLDKDLAFEEPADEDNNDTDEETRDDGRLDRAKLNEMSESEMLQAVQSAMSKASAHMEDSVVASYVALLIGCLLQQNEGHVSAVRSHLQDGSLSPMIDQLQRFLDFMKIASKKSGGCRSIERIIDLLDRLN</sequence>
<feature type="compositionally biased region" description="Basic and acidic residues" evidence="2">
    <location>
        <begin position="256"/>
        <end position="270"/>
    </location>
</feature>
<feature type="compositionally biased region" description="Acidic residues" evidence="2">
    <location>
        <begin position="271"/>
        <end position="283"/>
    </location>
</feature>
<protein>
    <recommendedName>
        <fullName evidence="3">WAPL domain-containing protein</fullName>
    </recommendedName>
</protein>
<evidence type="ECO:0000256" key="2">
    <source>
        <dbReference type="SAM" id="MobiDB-lite"/>
    </source>
</evidence>
<feature type="compositionally biased region" description="Low complexity" evidence="2">
    <location>
        <begin position="125"/>
        <end position="136"/>
    </location>
</feature>
<dbReference type="PROSITE" id="PS51271">
    <property type="entry name" value="WAPL"/>
    <property type="match status" value="1"/>
</dbReference>
<evidence type="ECO:0000259" key="3">
    <source>
        <dbReference type="PROSITE" id="PS51271"/>
    </source>
</evidence>
<dbReference type="PANTHER" id="PTHR22100:SF13">
    <property type="entry name" value="WINGS APART-LIKE PROTEIN HOMOLOG"/>
    <property type="match status" value="1"/>
</dbReference>
<organism evidence="4 5">
    <name type="scientific">Necator americanus</name>
    <name type="common">Human hookworm</name>
    <dbReference type="NCBI Taxonomy" id="51031"/>
    <lineage>
        <taxon>Eukaryota</taxon>
        <taxon>Metazoa</taxon>
        <taxon>Ecdysozoa</taxon>
        <taxon>Nematoda</taxon>
        <taxon>Chromadorea</taxon>
        <taxon>Rhabditida</taxon>
        <taxon>Rhabditina</taxon>
        <taxon>Rhabditomorpha</taxon>
        <taxon>Strongyloidea</taxon>
        <taxon>Ancylostomatidae</taxon>
        <taxon>Bunostominae</taxon>
        <taxon>Necator</taxon>
    </lineage>
</organism>
<dbReference type="EMBL" id="JAVFWL010000004">
    <property type="protein sequence ID" value="KAK6752082.1"/>
    <property type="molecule type" value="Genomic_DNA"/>
</dbReference>
<accession>A0ABR1DNS8</accession>
<dbReference type="PANTHER" id="PTHR22100">
    <property type="entry name" value="WINGS APART-LIKE PROTEIN HOMOLOG"/>
    <property type="match status" value="1"/>
</dbReference>
<name>A0ABR1DNS8_NECAM</name>
<evidence type="ECO:0000313" key="5">
    <source>
        <dbReference type="Proteomes" id="UP001303046"/>
    </source>
</evidence>
<comment type="caution">
    <text evidence="4">The sequence shown here is derived from an EMBL/GenBank/DDBJ whole genome shotgun (WGS) entry which is preliminary data.</text>
</comment>
<proteinExistence type="inferred from homology"/>
<feature type="region of interest" description="Disordered" evidence="2">
    <location>
        <begin position="715"/>
        <end position="737"/>
    </location>
</feature>
<feature type="compositionally biased region" description="Acidic residues" evidence="2">
    <location>
        <begin position="715"/>
        <end position="731"/>
    </location>
</feature>
<dbReference type="Gene3D" id="1.25.10.10">
    <property type="entry name" value="Leucine-rich Repeat Variant"/>
    <property type="match status" value="1"/>
</dbReference>
<dbReference type="InterPro" id="IPR022771">
    <property type="entry name" value="WAPL_C"/>
</dbReference>
<dbReference type="InterPro" id="IPR011989">
    <property type="entry name" value="ARM-like"/>
</dbReference>
<dbReference type="InterPro" id="IPR012502">
    <property type="entry name" value="WAPL_dom"/>
</dbReference>
<reference evidence="4 5" key="1">
    <citation type="submission" date="2023-08" db="EMBL/GenBank/DDBJ databases">
        <title>A Necator americanus chromosomal reference genome.</title>
        <authorList>
            <person name="Ilik V."/>
            <person name="Petrzelkova K.J."/>
            <person name="Pardy F."/>
            <person name="Fuh T."/>
            <person name="Niatou-Singa F.S."/>
            <person name="Gouil Q."/>
            <person name="Baker L."/>
            <person name="Ritchie M.E."/>
            <person name="Jex A.R."/>
            <person name="Gazzola D."/>
            <person name="Li H."/>
            <person name="Toshio Fujiwara R."/>
            <person name="Zhan B."/>
            <person name="Aroian R.V."/>
            <person name="Pafco B."/>
            <person name="Schwarz E.M."/>
        </authorList>
    </citation>
    <scope>NUCLEOTIDE SEQUENCE [LARGE SCALE GENOMIC DNA]</scope>
    <source>
        <strain evidence="4 5">Aroian</strain>
        <tissue evidence="4">Whole animal</tissue>
    </source>
</reference>
<feature type="compositionally biased region" description="Low complexity" evidence="2">
    <location>
        <begin position="244"/>
        <end position="255"/>
    </location>
</feature>
<dbReference type="Pfam" id="PF07814">
    <property type="entry name" value="WAPL"/>
    <property type="match status" value="1"/>
</dbReference>
<keyword evidence="5" id="KW-1185">Reference proteome</keyword>
<feature type="compositionally biased region" description="Low complexity" evidence="2">
    <location>
        <begin position="188"/>
        <end position="207"/>
    </location>
</feature>
<comment type="similarity">
    <text evidence="1">Belongs to the WAPL family.</text>
</comment>
<evidence type="ECO:0000256" key="1">
    <source>
        <dbReference type="ARBA" id="ARBA00006854"/>
    </source>
</evidence>
<feature type="region of interest" description="Disordered" evidence="2">
    <location>
        <begin position="110"/>
        <end position="312"/>
    </location>
</feature>
<dbReference type="Proteomes" id="UP001303046">
    <property type="component" value="Unassembled WGS sequence"/>
</dbReference>
<gene>
    <name evidence="4" type="primary">Necator_chrIV.g16776</name>
    <name evidence="4" type="ORF">RB195_003479</name>
</gene>